<feature type="region of interest" description="Disordered" evidence="1">
    <location>
        <begin position="101"/>
        <end position="120"/>
    </location>
</feature>
<accession>A0ABR3XZ56</accession>
<keyword evidence="3" id="KW-1185">Reference proteome</keyword>
<evidence type="ECO:0000313" key="3">
    <source>
        <dbReference type="Proteomes" id="UP001583193"/>
    </source>
</evidence>
<feature type="compositionally biased region" description="Low complexity" evidence="1">
    <location>
        <begin position="103"/>
        <end position="114"/>
    </location>
</feature>
<dbReference type="EMBL" id="JAVDPF010000008">
    <property type="protein sequence ID" value="KAL1880827.1"/>
    <property type="molecule type" value="Genomic_DNA"/>
</dbReference>
<feature type="region of interest" description="Disordered" evidence="1">
    <location>
        <begin position="233"/>
        <end position="268"/>
    </location>
</feature>
<protein>
    <submittedName>
        <fullName evidence="2">Uncharacterized protein</fullName>
    </submittedName>
</protein>
<sequence>MDLTRNDTVSEEDALYYPGMDLWSQEFVEYSTAEPGTTCFPTSGERLSSIHTTLLRRGQHTNGQSEFPPYPFLENDTGFIPYTGATSGFMDMHPQFLRREFDSSPSLPGDSDLSWMSESEGSFSPAPSGCSLKDLLQAVDLWEPGPGHGLEYEPQSMHDFQNVPDIDIDPELQAPYGVTNQNMLGQGEKALSRCLEDMKVDTDIDGEISMKDGDAREDSMQRTPLAAITRPMAGYTCSRKPDSNRAGKCAIKRPKQNKSKSRSESRDSTTKRIFACSFAHYGCESAFPSKNEWKRHITSQHLQLGFYRCDVGDCKPSISKNNRYTMNNDGDRAYNDFNRKDLFTQHQRRMHAPWLVETGLKPSKLEENAFEASLDAVRSRCWHEKRKPPQQSQCGFCGKEFSGPRSWDERMEHVGKHFEKGENNNEREDPELRMWALQEGIICPAGDNKWVLSSLQPSKG</sequence>
<dbReference type="PANTHER" id="PTHR23225:SF2">
    <property type="entry name" value="AT09679P-RELATED"/>
    <property type="match status" value="1"/>
</dbReference>
<dbReference type="InterPro" id="IPR039970">
    <property type="entry name" value="TF_Grauzone"/>
</dbReference>
<gene>
    <name evidence="2" type="ORF">Plec18167_003362</name>
</gene>
<evidence type="ECO:0000313" key="2">
    <source>
        <dbReference type="EMBL" id="KAL1880827.1"/>
    </source>
</evidence>
<proteinExistence type="predicted"/>
<organism evidence="2 3">
    <name type="scientific">Paecilomyces lecythidis</name>
    <dbReference type="NCBI Taxonomy" id="3004212"/>
    <lineage>
        <taxon>Eukaryota</taxon>
        <taxon>Fungi</taxon>
        <taxon>Dikarya</taxon>
        <taxon>Ascomycota</taxon>
        <taxon>Pezizomycotina</taxon>
        <taxon>Eurotiomycetes</taxon>
        <taxon>Eurotiomycetidae</taxon>
        <taxon>Eurotiales</taxon>
        <taxon>Thermoascaceae</taxon>
        <taxon>Paecilomyces</taxon>
    </lineage>
</organism>
<feature type="compositionally biased region" description="Basic residues" evidence="1">
    <location>
        <begin position="250"/>
        <end position="260"/>
    </location>
</feature>
<comment type="caution">
    <text evidence="2">The sequence shown here is derived from an EMBL/GenBank/DDBJ whole genome shotgun (WGS) entry which is preliminary data.</text>
</comment>
<reference evidence="2 3" key="1">
    <citation type="journal article" date="2024" name="IMA Fungus">
        <title>IMA Genome - F19 : A genome assembly and annotation guide to empower mycologists, including annotated draft genome sequences of Ceratocystis pirilliformis, Diaporthe australafricana, Fusarium ophioides, Paecilomyces lecythidis, and Sporothrix stenoceras.</title>
        <authorList>
            <person name="Aylward J."/>
            <person name="Wilson A.M."/>
            <person name="Visagie C.M."/>
            <person name="Spraker J."/>
            <person name="Barnes I."/>
            <person name="Buitendag C."/>
            <person name="Ceriani C."/>
            <person name="Del Mar Angel L."/>
            <person name="du Plessis D."/>
            <person name="Fuchs T."/>
            <person name="Gasser K."/>
            <person name="Kramer D."/>
            <person name="Li W."/>
            <person name="Munsamy K."/>
            <person name="Piso A."/>
            <person name="Price J.L."/>
            <person name="Sonnekus B."/>
            <person name="Thomas C."/>
            <person name="van der Nest A."/>
            <person name="van Dijk A."/>
            <person name="van Heerden A."/>
            <person name="van Vuuren N."/>
            <person name="Yilmaz N."/>
            <person name="Duong T.A."/>
            <person name="van der Merwe N.A."/>
            <person name="Wingfield M.J."/>
            <person name="Wingfield B.D."/>
        </authorList>
    </citation>
    <scope>NUCLEOTIDE SEQUENCE [LARGE SCALE GENOMIC DNA]</scope>
    <source>
        <strain evidence="2 3">CMW 18167</strain>
    </source>
</reference>
<name>A0ABR3XZ56_9EURO</name>
<dbReference type="PANTHER" id="PTHR23225">
    <property type="entry name" value="ZINC FINGER PROTEIN"/>
    <property type="match status" value="1"/>
</dbReference>
<dbReference type="Proteomes" id="UP001583193">
    <property type="component" value="Unassembled WGS sequence"/>
</dbReference>
<evidence type="ECO:0000256" key="1">
    <source>
        <dbReference type="SAM" id="MobiDB-lite"/>
    </source>
</evidence>